<feature type="transmembrane region" description="Helical" evidence="5">
    <location>
        <begin position="379"/>
        <end position="400"/>
    </location>
</feature>
<gene>
    <name evidence="7" type="ORF">MNBD_ALPHA12-2288</name>
</gene>
<evidence type="ECO:0000256" key="5">
    <source>
        <dbReference type="SAM" id="Phobius"/>
    </source>
</evidence>
<feature type="domain" description="O-antigen ligase-related" evidence="6">
    <location>
        <begin position="222"/>
        <end position="360"/>
    </location>
</feature>
<evidence type="ECO:0000256" key="2">
    <source>
        <dbReference type="ARBA" id="ARBA00022692"/>
    </source>
</evidence>
<feature type="transmembrane region" description="Helical" evidence="5">
    <location>
        <begin position="113"/>
        <end position="134"/>
    </location>
</feature>
<feature type="transmembrane region" description="Helical" evidence="5">
    <location>
        <begin position="406"/>
        <end position="423"/>
    </location>
</feature>
<feature type="transmembrane region" description="Helical" evidence="5">
    <location>
        <begin position="146"/>
        <end position="169"/>
    </location>
</feature>
<evidence type="ECO:0000256" key="1">
    <source>
        <dbReference type="ARBA" id="ARBA00004141"/>
    </source>
</evidence>
<comment type="subcellular location">
    <subcellularLocation>
        <location evidence="1">Membrane</location>
        <topology evidence="1">Multi-pass membrane protein</topology>
    </subcellularLocation>
</comment>
<reference evidence="7" key="1">
    <citation type="submission" date="2018-06" db="EMBL/GenBank/DDBJ databases">
        <authorList>
            <person name="Zhirakovskaya E."/>
        </authorList>
    </citation>
    <scope>NUCLEOTIDE SEQUENCE</scope>
</reference>
<feature type="transmembrane region" description="Helical" evidence="5">
    <location>
        <begin position="63"/>
        <end position="80"/>
    </location>
</feature>
<evidence type="ECO:0000313" key="7">
    <source>
        <dbReference type="EMBL" id="VAW20342.1"/>
    </source>
</evidence>
<feature type="transmembrane region" description="Helical" evidence="5">
    <location>
        <begin position="40"/>
        <end position="57"/>
    </location>
</feature>
<dbReference type="Pfam" id="PF04932">
    <property type="entry name" value="Wzy_C"/>
    <property type="match status" value="1"/>
</dbReference>
<feature type="transmembrane region" description="Helical" evidence="5">
    <location>
        <begin position="189"/>
        <end position="206"/>
    </location>
</feature>
<name>A0A3B0U145_9ZZZZ</name>
<evidence type="ECO:0000256" key="4">
    <source>
        <dbReference type="ARBA" id="ARBA00023136"/>
    </source>
</evidence>
<sequence length="438" mass="48320">MSTSANNGAPNAGAGTIGPVHYPGGGAKTTTKLNLLAKKWLNPLMGLWMITGGLVMVDPSPYELMFFIVLPVAVLAGVGMHKTTLNILFLLVIFIAFGLIADFQVTFMPIYKAMMYSAVTFYLWFTAFFVANYIADAPHQRLKVMINAYTGIAVFIVILGTLAYLRLIPDFGQLIENSRVRSTFKDPNVFAPFLMIPAMFALQRALMDKGRRALVSALIYGILFIGVFVSFSRAAWGYMFLSSAILFVLCFTLEANARDKGRMTMLALAGAGALIVALVALLSIDSVRELFLTRASLAQNYDTGSTGRFGRQAYAFGLALNNPWGIGPLEFRNLRISEEPHNTYVNVLHVYGWGGGLAYFALVWMTLKRGFSVLARPSPNRLLLIPVISVFVPLVLEAAIIDTDHWRHYFLVVGMVWGIHAGYQRTCKAQKTRRGALI</sequence>
<dbReference type="PANTHER" id="PTHR37422:SF21">
    <property type="entry name" value="EXOQ-LIKE PROTEIN"/>
    <property type="match status" value="1"/>
</dbReference>
<dbReference type="InterPro" id="IPR007016">
    <property type="entry name" value="O-antigen_ligase-rel_domated"/>
</dbReference>
<accession>A0A3B0U145</accession>
<keyword evidence="2 5" id="KW-0812">Transmembrane</keyword>
<keyword evidence="4 5" id="KW-0472">Membrane</keyword>
<dbReference type="GO" id="GO:0016020">
    <property type="term" value="C:membrane"/>
    <property type="evidence" value="ECO:0007669"/>
    <property type="project" value="UniProtKB-SubCell"/>
</dbReference>
<keyword evidence="3 5" id="KW-1133">Transmembrane helix</keyword>
<feature type="transmembrane region" description="Helical" evidence="5">
    <location>
        <begin position="350"/>
        <end position="367"/>
    </location>
</feature>
<proteinExistence type="predicted"/>
<dbReference type="EMBL" id="UOEO01000135">
    <property type="protein sequence ID" value="VAW20342.1"/>
    <property type="molecule type" value="Genomic_DNA"/>
</dbReference>
<protein>
    <recommendedName>
        <fullName evidence="6">O-antigen ligase-related domain-containing protein</fullName>
    </recommendedName>
</protein>
<dbReference type="InterPro" id="IPR051533">
    <property type="entry name" value="WaaL-like"/>
</dbReference>
<feature type="transmembrane region" description="Helical" evidence="5">
    <location>
        <begin position="87"/>
        <end position="107"/>
    </location>
</feature>
<dbReference type="AlphaFoldDB" id="A0A3B0U145"/>
<organism evidence="7">
    <name type="scientific">hydrothermal vent metagenome</name>
    <dbReference type="NCBI Taxonomy" id="652676"/>
    <lineage>
        <taxon>unclassified sequences</taxon>
        <taxon>metagenomes</taxon>
        <taxon>ecological metagenomes</taxon>
    </lineage>
</organism>
<evidence type="ECO:0000256" key="3">
    <source>
        <dbReference type="ARBA" id="ARBA00022989"/>
    </source>
</evidence>
<dbReference type="PANTHER" id="PTHR37422">
    <property type="entry name" value="TEICHURONIC ACID BIOSYNTHESIS PROTEIN TUAE"/>
    <property type="match status" value="1"/>
</dbReference>
<feature type="transmembrane region" description="Helical" evidence="5">
    <location>
        <begin position="213"/>
        <end position="229"/>
    </location>
</feature>
<evidence type="ECO:0000259" key="6">
    <source>
        <dbReference type="Pfam" id="PF04932"/>
    </source>
</evidence>
<feature type="transmembrane region" description="Helical" evidence="5">
    <location>
        <begin position="235"/>
        <end position="253"/>
    </location>
</feature>
<feature type="transmembrane region" description="Helical" evidence="5">
    <location>
        <begin position="265"/>
        <end position="284"/>
    </location>
</feature>